<dbReference type="OrthoDB" id="10523317at2759"/>
<evidence type="ECO:0000256" key="2">
    <source>
        <dbReference type="SAM" id="Phobius"/>
    </source>
</evidence>
<protein>
    <submittedName>
        <fullName evidence="3">Uncharacterized protein</fullName>
    </submittedName>
</protein>
<feature type="region of interest" description="Disordered" evidence="1">
    <location>
        <begin position="158"/>
        <end position="217"/>
    </location>
</feature>
<gene>
    <name evidence="3" type="ORF">UTRI_06162</name>
</gene>
<sequence length="462" mass="49710">MSRVIPDARYSSPRSSPASKAATRTLPVYATASRSAGRSSTAYQEAQYESPKGTLRSHLPPAEMTTAATSSTPPRSLSDPFAHAGTALQPSPDIATKYGARRASWAPTSSPATKEGPRVYGDPLRQCTGKKVAYGPGFYIPPPGYLASSLGVVCDELGAPGSGKPRAEERDAAKSPTYRMQDEPRFRERNMEKVKMLDGLPRTGRRSRAQSSLRSEDGRRASSTSEILFIWAILAILVAGVQTLMLGKYESKQSKMCISLSYAALCLEFYSFLIAVLGMLASTSHPASPSKGYSAAHSSRNHKKSFTSSTLDSLPGICGSTVCLGAMIQLITLITSAIQSQESSAKYSVLISILVVLLSTTVLIVTSLYSNGHLCSSSSSSETRRGRHNSQATLPISDQRPPPSRQSSISSHGGKYVPDYGLDSDTDSDDDNPRAKRPRADWTDEVLDGLIRSPLLDMPKRF</sequence>
<dbReference type="Proteomes" id="UP000324022">
    <property type="component" value="Unassembled WGS sequence"/>
</dbReference>
<feature type="transmembrane region" description="Helical" evidence="2">
    <location>
        <begin position="228"/>
        <end position="247"/>
    </location>
</feature>
<reference evidence="3 4" key="1">
    <citation type="submission" date="2018-03" db="EMBL/GenBank/DDBJ databases">
        <authorList>
            <person name="Guldener U."/>
        </authorList>
    </citation>
    <scope>NUCLEOTIDE SEQUENCE [LARGE SCALE GENOMIC DNA]</scope>
    <source>
        <strain evidence="3 4">NBRC100155</strain>
    </source>
</reference>
<feature type="compositionally biased region" description="Low complexity" evidence="1">
    <location>
        <begin position="395"/>
        <end position="411"/>
    </location>
</feature>
<keyword evidence="2" id="KW-1133">Transmembrane helix</keyword>
<feature type="region of interest" description="Disordered" evidence="1">
    <location>
        <begin position="374"/>
        <end position="443"/>
    </location>
</feature>
<organism evidence="3 4">
    <name type="scientific">Ustilago trichophora</name>
    <dbReference type="NCBI Taxonomy" id="86804"/>
    <lineage>
        <taxon>Eukaryota</taxon>
        <taxon>Fungi</taxon>
        <taxon>Dikarya</taxon>
        <taxon>Basidiomycota</taxon>
        <taxon>Ustilaginomycotina</taxon>
        <taxon>Ustilaginomycetes</taxon>
        <taxon>Ustilaginales</taxon>
        <taxon>Ustilaginaceae</taxon>
        <taxon>Ustilago</taxon>
    </lineage>
</organism>
<keyword evidence="2" id="KW-0472">Membrane</keyword>
<feature type="compositionally biased region" description="Basic and acidic residues" evidence="1">
    <location>
        <begin position="180"/>
        <end position="196"/>
    </location>
</feature>
<feature type="compositionally biased region" description="Low complexity" evidence="1">
    <location>
        <begin position="60"/>
        <end position="77"/>
    </location>
</feature>
<feature type="transmembrane region" description="Helical" evidence="2">
    <location>
        <begin position="259"/>
        <end position="281"/>
    </location>
</feature>
<evidence type="ECO:0000256" key="1">
    <source>
        <dbReference type="SAM" id="MobiDB-lite"/>
    </source>
</evidence>
<keyword evidence="2" id="KW-0812">Transmembrane</keyword>
<feature type="compositionally biased region" description="Low complexity" evidence="1">
    <location>
        <begin position="7"/>
        <end position="42"/>
    </location>
</feature>
<evidence type="ECO:0000313" key="4">
    <source>
        <dbReference type="Proteomes" id="UP000324022"/>
    </source>
</evidence>
<feature type="compositionally biased region" description="Basic and acidic residues" evidence="1">
    <location>
        <begin position="431"/>
        <end position="442"/>
    </location>
</feature>
<accession>A0A5C3EEY9</accession>
<keyword evidence="4" id="KW-1185">Reference proteome</keyword>
<evidence type="ECO:0000313" key="3">
    <source>
        <dbReference type="EMBL" id="SPO29213.1"/>
    </source>
</evidence>
<feature type="transmembrane region" description="Helical" evidence="2">
    <location>
        <begin position="347"/>
        <end position="369"/>
    </location>
</feature>
<feature type="transmembrane region" description="Helical" evidence="2">
    <location>
        <begin position="314"/>
        <end position="335"/>
    </location>
</feature>
<feature type="region of interest" description="Disordered" evidence="1">
    <location>
        <begin position="102"/>
        <end position="123"/>
    </location>
</feature>
<dbReference type="EMBL" id="OOIN01000027">
    <property type="protein sequence ID" value="SPO29213.1"/>
    <property type="molecule type" value="Genomic_DNA"/>
</dbReference>
<name>A0A5C3EEY9_9BASI</name>
<dbReference type="AlphaFoldDB" id="A0A5C3EEY9"/>
<feature type="region of interest" description="Disordered" evidence="1">
    <location>
        <begin position="1"/>
        <end position="77"/>
    </location>
</feature>
<proteinExistence type="predicted"/>